<keyword evidence="2" id="KW-0812">Transmembrane</keyword>
<gene>
    <name evidence="4" type="ORF">Hypma_000304</name>
</gene>
<dbReference type="AlphaFoldDB" id="A0A369J8W5"/>
<protein>
    <recommendedName>
        <fullName evidence="3">RanBD1 domain-containing protein</fullName>
    </recommendedName>
</protein>
<dbReference type="Gene3D" id="2.30.29.30">
    <property type="entry name" value="Pleckstrin-homology domain (PH domain)/Phosphotyrosine-binding domain (PTB)"/>
    <property type="match status" value="1"/>
</dbReference>
<proteinExistence type="predicted"/>
<dbReference type="EMBL" id="LUEZ02000101">
    <property type="protein sequence ID" value="RDB18559.1"/>
    <property type="molecule type" value="Genomic_DNA"/>
</dbReference>
<dbReference type="STRING" id="39966.A0A369J8W5"/>
<dbReference type="InterPro" id="IPR011993">
    <property type="entry name" value="PH-like_dom_sf"/>
</dbReference>
<evidence type="ECO:0000256" key="2">
    <source>
        <dbReference type="SAM" id="Phobius"/>
    </source>
</evidence>
<sequence length="444" mass="48026">MYPVTDFNFAFGIATIAATVGYAFSRRLSSEPRTIARETADPPESAVVPQGKPQEATDKSAPPTAPNAFTGYIEQTAEAGSLDNMNATTTSNLTRQSSLKRKRAHDEQEDSNVDSGYPHNLTSIYPPKKRSRTPSSENGPETAKEEPDSHTNTIVNQEQDATPTSDQVPTSMPNERAPTPPASTLAISPPSTEDARTPSPVFGSSAAISSPVPKLPLPTIPRTVTSKAFSAFAGSTSAFASAASSPYSSLKSGKPAWTVVSEKVEASPNEVAVDSNARNTEGTRGEPAASSALISHVLAAAEVTPKSTVEHLTGEENEDVELELKGVRLLVKRGGKPFSDGMVGHVKLLSNKTNLDERLLFRREPLWQVSMNVRMLPTIRCTFDADEHVVRVILKEPIEKKDVPKEDWEREVVVYALKPSRSCSKQDFKDFANSLIESPGLKRR</sequence>
<keyword evidence="2" id="KW-1133">Transmembrane helix</keyword>
<dbReference type="PROSITE" id="PS50196">
    <property type="entry name" value="RANBD1"/>
    <property type="match status" value="1"/>
</dbReference>
<feature type="compositionally biased region" description="Polar residues" evidence="1">
    <location>
        <begin position="83"/>
        <end position="97"/>
    </location>
</feature>
<evidence type="ECO:0000313" key="5">
    <source>
        <dbReference type="Proteomes" id="UP000076154"/>
    </source>
</evidence>
<comment type="caution">
    <text evidence="4">The sequence shown here is derived from an EMBL/GenBank/DDBJ whole genome shotgun (WGS) entry which is preliminary data.</text>
</comment>
<feature type="region of interest" description="Disordered" evidence="1">
    <location>
        <begin position="33"/>
        <end position="210"/>
    </location>
</feature>
<keyword evidence="2" id="KW-0472">Membrane</keyword>
<dbReference type="OrthoDB" id="2357150at2759"/>
<feature type="transmembrane region" description="Helical" evidence="2">
    <location>
        <begin position="6"/>
        <end position="24"/>
    </location>
</feature>
<reference evidence="4" key="1">
    <citation type="submission" date="2018-04" db="EMBL/GenBank/DDBJ databases">
        <title>Whole genome sequencing of Hypsizygus marmoreus.</title>
        <authorList>
            <person name="Choi I.-G."/>
            <person name="Min B."/>
            <person name="Kim J.-G."/>
            <person name="Kim S."/>
            <person name="Oh Y.-L."/>
            <person name="Kong W.-S."/>
            <person name="Park H."/>
            <person name="Jeong J."/>
            <person name="Song E.-S."/>
        </authorList>
    </citation>
    <scope>NUCLEOTIDE SEQUENCE [LARGE SCALE GENOMIC DNA]</scope>
    <source>
        <strain evidence="4">51987-8</strain>
    </source>
</reference>
<evidence type="ECO:0000259" key="3">
    <source>
        <dbReference type="PROSITE" id="PS50196"/>
    </source>
</evidence>
<feature type="domain" description="RanBD1" evidence="3">
    <location>
        <begin position="305"/>
        <end position="430"/>
    </location>
</feature>
<name>A0A369J8W5_HYPMA</name>
<dbReference type="SUPFAM" id="SSF50729">
    <property type="entry name" value="PH domain-like"/>
    <property type="match status" value="1"/>
</dbReference>
<evidence type="ECO:0000313" key="4">
    <source>
        <dbReference type="EMBL" id="RDB18559.1"/>
    </source>
</evidence>
<dbReference type="Proteomes" id="UP000076154">
    <property type="component" value="Unassembled WGS sequence"/>
</dbReference>
<feature type="compositionally biased region" description="Polar residues" evidence="1">
    <location>
        <begin position="150"/>
        <end position="173"/>
    </location>
</feature>
<dbReference type="InParanoid" id="A0A369J8W5"/>
<organism evidence="4 5">
    <name type="scientific">Hypsizygus marmoreus</name>
    <name type="common">White beech mushroom</name>
    <name type="synonym">Agaricus marmoreus</name>
    <dbReference type="NCBI Taxonomy" id="39966"/>
    <lineage>
        <taxon>Eukaryota</taxon>
        <taxon>Fungi</taxon>
        <taxon>Dikarya</taxon>
        <taxon>Basidiomycota</taxon>
        <taxon>Agaricomycotina</taxon>
        <taxon>Agaricomycetes</taxon>
        <taxon>Agaricomycetidae</taxon>
        <taxon>Agaricales</taxon>
        <taxon>Tricholomatineae</taxon>
        <taxon>Lyophyllaceae</taxon>
        <taxon>Hypsizygus</taxon>
    </lineage>
</organism>
<keyword evidence="5" id="KW-1185">Reference proteome</keyword>
<evidence type="ECO:0000256" key="1">
    <source>
        <dbReference type="SAM" id="MobiDB-lite"/>
    </source>
</evidence>
<dbReference type="InterPro" id="IPR000156">
    <property type="entry name" value="Ran_bind_dom"/>
</dbReference>
<accession>A0A369J8W5</accession>